<keyword evidence="1" id="KW-0067">ATP-binding</keyword>
<keyword evidence="1" id="KW-0808">Transferase</keyword>
<evidence type="ECO:0000313" key="4">
    <source>
        <dbReference type="Proteomes" id="UP001642484"/>
    </source>
</evidence>
<dbReference type="Gene3D" id="3.30.810.10">
    <property type="entry name" value="2-Layer Sandwich"/>
    <property type="match status" value="1"/>
</dbReference>
<keyword evidence="1" id="KW-0547">Nucleotide-binding</keyword>
<dbReference type="PANTHER" id="PTHR45748:SF7">
    <property type="entry name" value="1-PHOSPHATIDYLINOSITOL 3-PHOSPHATE 5-KINASE-RELATED"/>
    <property type="match status" value="1"/>
</dbReference>
<dbReference type="InterPro" id="IPR027484">
    <property type="entry name" value="PInositol-4-P-5-kinase_N"/>
</dbReference>
<name>A0ABP0HFS2_9DINO</name>
<dbReference type="SMART" id="SM00330">
    <property type="entry name" value="PIPKc"/>
    <property type="match status" value="1"/>
</dbReference>
<proteinExistence type="predicted"/>
<evidence type="ECO:0000313" key="3">
    <source>
        <dbReference type="EMBL" id="CAK8988727.1"/>
    </source>
</evidence>
<protein>
    <recommendedName>
        <fullName evidence="2">PIPK domain-containing protein</fullName>
    </recommendedName>
</protein>
<dbReference type="Pfam" id="PF01504">
    <property type="entry name" value="PIP5K"/>
    <property type="match status" value="2"/>
</dbReference>
<accession>A0ABP0HFS2</accession>
<dbReference type="InterPro" id="IPR027483">
    <property type="entry name" value="PInositol-4-P-4/5-kinase_C_sf"/>
</dbReference>
<feature type="domain" description="PIPK" evidence="2">
    <location>
        <begin position="535"/>
        <end position="850"/>
    </location>
</feature>
<sequence>MDDDVDCSPTEQWLSEVLGQCEGRSSEGFFGWLRSLSARSELEPPEGGEAEELEAESCPELAPYPLAEGAQGNQCSFLLQGKEEDGDRPRCWLLLLAASPFGCSRKLEELLEEARHQCPQCQQSLLLHRGAYLCGERRILLTFQEDSGRSSWLRCQDCKSKWTMPQDRLLQMPVAAFFSLLWFCPHELPCGHSFASGSWELANATFAVNVVEPLALEMRGPPLRPLIPKQDICEAVPGPGIKEELIAVLHRAEQLLESQLSNVLRDFRQVGSDGQVPKRNAWFWNHSDERALKCALRSRSLLEASSILRRCAGKLQCWDEGPPLVNLGMTCHLHSSLAECNQLLAGDLEVPGDLEQAEASDTEEDIDISQACTSRGIPAKIIAKSKLTRRCTDIGFAKTEKRRQRSLSAPPKFGLQEEQNCRDKGKSLDDSSLDSLLYVGVPKLASMDPRMILKRFYSSLVGADGEDQPQPITFRGSSSSLLSDTWANLCTEPRRVFEHAGYQEPYDFRVSCGIKGMAIPLPSIMETADDVGAIIAHALLSTQHWELLRSRLQGHCLKETGELCCVSSNVEHCDFCSIEGEDSSIPSMVKAPDGTSWNVEVLAPLRFHLLRHLGFGNDANFCEILRRCGSHQTSGGKSKSAFWKSACGQLLLKEVRAAEASHLASMAGPFAVRLAEALRGEPSLLCEVFGLFKVSKLGKRQQTRTILIMRNLLQDINEDWQIFDVKGAAHRHAPNGANEEAAVKWDGGFVEMFGALPKVLKPADQEALELALKCDLHVLRELGLVDYSLLMAFHLESKRVRLAIIDFLQPYTLNKQLESTVKKLVQRHEPTIVEPVQYAKRFQEFIRKAFQSAVGSQPS</sequence>
<evidence type="ECO:0000259" key="2">
    <source>
        <dbReference type="PROSITE" id="PS51455"/>
    </source>
</evidence>
<evidence type="ECO:0000256" key="1">
    <source>
        <dbReference type="PROSITE-ProRule" id="PRU00781"/>
    </source>
</evidence>
<keyword evidence="1" id="KW-0418">Kinase</keyword>
<dbReference type="SUPFAM" id="SSF56104">
    <property type="entry name" value="SAICAR synthase-like"/>
    <property type="match status" value="1"/>
</dbReference>
<comment type="caution">
    <text evidence="3">The sequence shown here is derived from an EMBL/GenBank/DDBJ whole genome shotgun (WGS) entry which is preliminary data.</text>
</comment>
<dbReference type="PANTHER" id="PTHR45748">
    <property type="entry name" value="1-PHOSPHATIDYLINOSITOL 3-PHOSPHATE 5-KINASE-RELATED"/>
    <property type="match status" value="1"/>
</dbReference>
<dbReference type="Proteomes" id="UP001642484">
    <property type="component" value="Unassembled WGS sequence"/>
</dbReference>
<reference evidence="3 4" key="1">
    <citation type="submission" date="2024-02" db="EMBL/GenBank/DDBJ databases">
        <authorList>
            <person name="Chen Y."/>
            <person name="Shah S."/>
            <person name="Dougan E. K."/>
            <person name="Thang M."/>
            <person name="Chan C."/>
        </authorList>
    </citation>
    <scope>NUCLEOTIDE SEQUENCE [LARGE SCALE GENOMIC DNA]</scope>
</reference>
<dbReference type="InterPro" id="IPR002498">
    <property type="entry name" value="PInositol-4-P-4/5-kinase_core"/>
</dbReference>
<organism evidence="3 4">
    <name type="scientific">Durusdinium trenchii</name>
    <dbReference type="NCBI Taxonomy" id="1381693"/>
    <lineage>
        <taxon>Eukaryota</taxon>
        <taxon>Sar</taxon>
        <taxon>Alveolata</taxon>
        <taxon>Dinophyceae</taxon>
        <taxon>Suessiales</taxon>
        <taxon>Symbiodiniaceae</taxon>
        <taxon>Durusdinium</taxon>
    </lineage>
</organism>
<dbReference type="Gene3D" id="3.30.800.10">
    <property type="entry name" value="Phosphatidylinositol Phosphate Kinase II Beta"/>
    <property type="match status" value="1"/>
</dbReference>
<gene>
    <name evidence="3" type="ORF">CCMP2556_LOCUS1373</name>
</gene>
<keyword evidence="4" id="KW-1185">Reference proteome</keyword>
<dbReference type="EMBL" id="CAXAMN010000448">
    <property type="protein sequence ID" value="CAK8988727.1"/>
    <property type="molecule type" value="Genomic_DNA"/>
</dbReference>
<dbReference type="PROSITE" id="PS51455">
    <property type="entry name" value="PIPK"/>
    <property type="match status" value="1"/>
</dbReference>